<dbReference type="RefSeq" id="WP_190550652.1">
    <property type="nucleotide sequence ID" value="NZ_CAWPNO010000114.1"/>
</dbReference>
<dbReference type="Gene3D" id="1.20.120.1630">
    <property type="match status" value="1"/>
</dbReference>
<dbReference type="Proteomes" id="UP000658514">
    <property type="component" value="Unassembled WGS sequence"/>
</dbReference>
<gene>
    <name evidence="6" type="ORF">H6G24_32535</name>
</gene>
<keyword evidence="7" id="KW-1185">Reference proteome</keyword>
<dbReference type="EMBL" id="JACJQH010000077">
    <property type="protein sequence ID" value="MBD2200141.1"/>
    <property type="molecule type" value="Genomic_DNA"/>
</dbReference>
<dbReference type="PANTHER" id="PTHR43847">
    <property type="entry name" value="BLL3993 PROTEIN"/>
    <property type="match status" value="1"/>
</dbReference>
<evidence type="ECO:0000256" key="2">
    <source>
        <dbReference type="ARBA" id="ARBA00022692"/>
    </source>
</evidence>
<dbReference type="InterPro" id="IPR007318">
    <property type="entry name" value="Phopholipid_MeTrfase"/>
</dbReference>
<keyword evidence="2 5" id="KW-0812">Transmembrane</keyword>
<dbReference type="PANTHER" id="PTHR43847:SF1">
    <property type="entry name" value="BLL3993 PROTEIN"/>
    <property type="match status" value="1"/>
</dbReference>
<feature type="transmembrane region" description="Helical" evidence="5">
    <location>
        <begin position="7"/>
        <end position="25"/>
    </location>
</feature>
<evidence type="ECO:0000313" key="6">
    <source>
        <dbReference type="EMBL" id="MBD2200141.1"/>
    </source>
</evidence>
<evidence type="ECO:0000313" key="7">
    <source>
        <dbReference type="Proteomes" id="UP000658514"/>
    </source>
</evidence>
<evidence type="ECO:0000256" key="1">
    <source>
        <dbReference type="ARBA" id="ARBA00004127"/>
    </source>
</evidence>
<feature type="transmembrane region" description="Helical" evidence="5">
    <location>
        <begin position="179"/>
        <end position="199"/>
    </location>
</feature>
<dbReference type="Pfam" id="PF04191">
    <property type="entry name" value="PEMT"/>
    <property type="match status" value="1"/>
</dbReference>
<feature type="transmembrane region" description="Helical" evidence="5">
    <location>
        <begin position="107"/>
        <end position="132"/>
    </location>
</feature>
<keyword evidence="4 5" id="KW-0472">Membrane</keyword>
<sequence length="227" mass="25718">MFIFKILSALIWNLVIFGGLLFLPAWTLNWWHGWVLLGVVVVGTVVTMIGVFRDDDALLQERLKPPIQEEQPLADKILANLLIFAFLGLIAFIPVDVFRLHLFPQPSALASVLGLLLFIIGWGIISLSFKVNTFAATAVKHQADRQQTVIDRGVYSIVRHPMYAGAVLTMVGMSLWLESYAAALLAIAPTIILVIRIQFEEQFLQQELQGYDSYIQKVRYKLVPYFW</sequence>
<comment type="subcellular location">
    <subcellularLocation>
        <location evidence="1">Endomembrane system</location>
        <topology evidence="1">Multi-pass membrane protein</topology>
    </subcellularLocation>
</comment>
<organism evidence="6 7">
    <name type="scientific">Calothrix parietina FACHB-288</name>
    <dbReference type="NCBI Taxonomy" id="2692896"/>
    <lineage>
        <taxon>Bacteria</taxon>
        <taxon>Bacillati</taxon>
        <taxon>Cyanobacteriota</taxon>
        <taxon>Cyanophyceae</taxon>
        <taxon>Nostocales</taxon>
        <taxon>Calotrichaceae</taxon>
        <taxon>Calothrix</taxon>
    </lineage>
</organism>
<proteinExistence type="predicted"/>
<protein>
    <submittedName>
        <fullName evidence="6">Isoprenylcysteine carboxylmethyltransferase family protein</fullName>
    </submittedName>
</protein>
<reference evidence="6 7" key="1">
    <citation type="journal article" date="2020" name="ISME J.">
        <title>Comparative genomics reveals insights into cyanobacterial evolution and habitat adaptation.</title>
        <authorList>
            <person name="Chen M.Y."/>
            <person name="Teng W.K."/>
            <person name="Zhao L."/>
            <person name="Hu C.X."/>
            <person name="Zhou Y.K."/>
            <person name="Han B.P."/>
            <person name="Song L.R."/>
            <person name="Shu W.S."/>
        </authorList>
    </citation>
    <scope>NUCLEOTIDE SEQUENCE [LARGE SCALE GENOMIC DNA]</scope>
    <source>
        <strain evidence="6 7">FACHB-288</strain>
    </source>
</reference>
<evidence type="ECO:0000256" key="5">
    <source>
        <dbReference type="SAM" id="Phobius"/>
    </source>
</evidence>
<evidence type="ECO:0000256" key="4">
    <source>
        <dbReference type="ARBA" id="ARBA00023136"/>
    </source>
</evidence>
<name>A0ABR8AN72_9CYAN</name>
<dbReference type="InterPro" id="IPR052527">
    <property type="entry name" value="Metal_cation-efflux_comp"/>
</dbReference>
<keyword evidence="3 5" id="KW-1133">Transmembrane helix</keyword>
<evidence type="ECO:0000256" key="3">
    <source>
        <dbReference type="ARBA" id="ARBA00022989"/>
    </source>
</evidence>
<feature type="transmembrane region" description="Helical" evidence="5">
    <location>
        <begin position="31"/>
        <end position="52"/>
    </location>
</feature>
<accession>A0ABR8AN72</accession>
<feature type="transmembrane region" description="Helical" evidence="5">
    <location>
        <begin position="73"/>
        <end position="95"/>
    </location>
</feature>
<comment type="caution">
    <text evidence="6">The sequence shown here is derived from an EMBL/GenBank/DDBJ whole genome shotgun (WGS) entry which is preliminary data.</text>
</comment>